<gene>
    <name evidence="4" type="ORF">CV102_17280</name>
</gene>
<dbReference type="AlphaFoldDB" id="A0A8J8TP36"/>
<dbReference type="GO" id="GO:0003677">
    <property type="term" value="F:DNA binding"/>
    <property type="evidence" value="ECO:0007669"/>
    <property type="project" value="InterPro"/>
</dbReference>
<feature type="transmembrane region" description="Helical" evidence="2">
    <location>
        <begin position="378"/>
        <end position="396"/>
    </location>
</feature>
<reference evidence="4" key="1">
    <citation type="submission" date="2017-11" db="EMBL/GenBank/DDBJ databases">
        <authorList>
            <person name="Kajale S.C."/>
            <person name="Sharma A."/>
        </authorList>
    </citation>
    <scope>NUCLEOTIDE SEQUENCE</scope>
    <source>
        <strain evidence="4">LS1_42</strain>
    </source>
</reference>
<dbReference type="OrthoDB" id="205498at2157"/>
<sequence>MVDKLRKFFSGSGGGGDTTSSTDATGQSRNSSGLSADDWVWDRADEYPHDHYTEAIEEVKKLKREQNHTEAESLLLWCIDFVEAEAEWEQNQPYGSAVIAPAYYRHLAIIYRKDDRYRDEVEILNRYIDACESIGTTPKDRMKERLNRAQELAPSQTQGETGSNLTGSNSNPQQREIQNLEEADIKRILQGMDDYDFEYFVADLWEKQGWNCNVSQASMDAGIDVTATKSSPYAQKKLIQAKRYGPNTTVGGPDIQQYASLKHQQPDADSVVVVTSNRFTNSAEERARDLNVKLVDGDSLEQLVHKLDAYDTVREYAPHVTEKTDVKTDPDTTSASSVSTETEIQTGTQQSTNAETITPDQSPEWLQSLEQSRPWHRLFPKGLGIWFIGVLAAGMLDSTGIGILAGLADVIGFTIVLPLMVLLPVMWYLDMRYVRSKTDWKPNAFAYLAGGLVVPYIAIPLYYYRRYKTLGI</sequence>
<name>A0A8J8TP36_9EURY</name>
<dbReference type="Proteomes" id="UP000766904">
    <property type="component" value="Unassembled WGS sequence"/>
</dbReference>
<dbReference type="InterPro" id="IPR007560">
    <property type="entry name" value="Restrct_endonuc_IV_Mrr"/>
</dbReference>
<feature type="compositionally biased region" description="Low complexity" evidence="1">
    <location>
        <begin position="332"/>
        <end position="343"/>
    </location>
</feature>
<dbReference type="InterPro" id="IPR052906">
    <property type="entry name" value="Type_IV_Methyl-Rstrct_Enzyme"/>
</dbReference>
<dbReference type="InterPro" id="IPR011856">
    <property type="entry name" value="tRNA_endonuc-like_dom_sf"/>
</dbReference>
<keyword evidence="2" id="KW-0472">Membrane</keyword>
<feature type="transmembrane region" description="Helical" evidence="2">
    <location>
        <begin position="402"/>
        <end position="423"/>
    </location>
</feature>
<evidence type="ECO:0000313" key="4">
    <source>
        <dbReference type="EMBL" id="TYL37371.1"/>
    </source>
</evidence>
<protein>
    <recommendedName>
        <fullName evidence="3">Restriction endonuclease type IV Mrr domain-containing protein</fullName>
    </recommendedName>
</protein>
<feature type="domain" description="Restriction endonuclease type IV Mrr" evidence="3">
    <location>
        <begin position="190"/>
        <end position="303"/>
    </location>
</feature>
<feature type="compositionally biased region" description="Polar residues" evidence="1">
    <location>
        <begin position="153"/>
        <end position="174"/>
    </location>
</feature>
<accession>A0A8J8TP36</accession>
<evidence type="ECO:0000259" key="3">
    <source>
        <dbReference type="Pfam" id="PF04471"/>
    </source>
</evidence>
<dbReference type="Pfam" id="PF04471">
    <property type="entry name" value="Mrr_cat"/>
    <property type="match status" value="1"/>
</dbReference>
<feature type="region of interest" description="Disordered" evidence="1">
    <location>
        <begin position="323"/>
        <end position="360"/>
    </location>
</feature>
<feature type="transmembrane region" description="Helical" evidence="2">
    <location>
        <begin position="444"/>
        <end position="464"/>
    </location>
</feature>
<keyword evidence="2" id="KW-1133">Transmembrane helix</keyword>
<dbReference type="Gene3D" id="3.40.1350.10">
    <property type="match status" value="1"/>
</dbReference>
<evidence type="ECO:0000256" key="2">
    <source>
        <dbReference type="SAM" id="Phobius"/>
    </source>
</evidence>
<feature type="region of interest" description="Disordered" evidence="1">
    <location>
        <begin position="9"/>
        <end position="34"/>
    </location>
</feature>
<dbReference type="GO" id="GO:0009307">
    <property type="term" value="P:DNA restriction-modification system"/>
    <property type="evidence" value="ECO:0007669"/>
    <property type="project" value="InterPro"/>
</dbReference>
<feature type="compositionally biased region" description="Polar residues" evidence="1">
    <location>
        <begin position="344"/>
        <end position="360"/>
    </location>
</feature>
<keyword evidence="2" id="KW-0812">Transmembrane</keyword>
<feature type="region of interest" description="Disordered" evidence="1">
    <location>
        <begin position="150"/>
        <end position="174"/>
    </location>
</feature>
<dbReference type="GO" id="GO:0015666">
    <property type="term" value="F:restriction endodeoxyribonuclease activity"/>
    <property type="evidence" value="ECO:0007669"/>
    <property type="project" value="TreeGrafter"/>
</dbReference>
<keyword evidence="5" id="KW-1185">Reference proteome</keyword>
<comment type="caution">
    <text evidence="4">The sequence shown here is derived from an EMBL/GenBank/DDBJ whole genome shotgun (WGS) entry which is preliminary data.</text>
</comment>
<organism evidence="4 5">
    <name type="scientific">Natronococcus pandeyae</name>
    <dbReference type="NCBI Taxonomy" id="2055836"/>
    <lineage>
        <taxon>Archaea</taxon>
        <taxon>Methanobacteriati</taxon>
        <taxon>Methanobacteriota</taxon>
        <taxon>Stenosarchaea group</taxon>
        <taxon>Halobacteria</taxon>
        <taxon>Halobacteriales</taxon>
        <taxon>Natrialbaceae</taxon>
        <taxon>Natronococcus</taxon>
    </lineage>
</organism>
<dbReference type="EMBL" id="PHNJ01000010">
    <property type="protein sequence ID" value="TYL37371.1"/>
    <property type="molecule type" value="Genomic_DNA"/>
</dbReference>
<proteinExistence type="predicted"/>
<dbReference type="SUPFAM" id="SSF52980">
    <property type="entry name" value="Restriction endonuclease-like"/>
    <property type="match status" value="1"/>
</dbReference>
<evidence type="ECO:0000313" key="5">
    <source>
        <dbReference type="Proteomes" id="UP000766904"/>
    </source>
</evidence>
<dbReference type="InterPro" id="IPR011335">
    <property type="entry name" value="Restrct_endonuc-II-like"/>
</dbReference>
<dbReference type="PANTHER" id="PTHR30015:SF7">
    <property type="entry name" value="TYPE IV METHYL-DIRECTED RESTRICTION ENZYME ECOKMRR"/>
    <property type="match status" value="1"/>
</dbReference>
<dbReference type="RefSeq" id="WP_148859233.1">
    <property type="nucleotide sequence ID" value="NZ_PHNJ01000010.1"/>
</dbReference>
<evidence type="ECO:0000256" key="1">
    <source>
        <dbReference type="SAM" id="MobiDB-lite"/>
    </source>
</evidence>
<dbReference type="PANTHER" id="PTHR30015">
    <property type="entry name" value="MRR RESTRICTION SYSTEM PROTEIN"/>
    <property type="match status" value="1"/>
</dbReference>